<dbReference type="InterPro" id="IPR027385">
    <property type="entry name" value="Beta-barrel_OMP"/>
</dbReference>
<dbReference type="AlphaFoldDB" id="A0A3D4V3B4"/>
<evidence type="ECO:0000313" key="4">
    <source>
        <dbReference type="EMBL" id="HCT55610.1"/>
    </source>
</evidence>
<name>A0A3D4V3B4_9BACT</name>
<gene>
    <name evidence="4" type="ORF">DGD08_00205</name>
</gene>
<dbReference type="EMBL" id="DPIY01000001">
    <property type="protein sequence ID" value="HCT55610.1"/>
    <property type="molecule type" value="Genomic_DNA"/>
</dbReference>
<accession>A0A3D4V3B4</accession>
<dbReference type="Proteomes" id="UP000264071">
    <property type="component" value="Unassembled WGS sequence"/>
</dbReference>
<reference evidence="4 5" key="1">
    <citation type="journal article" date="2018" name="Nat. Biotechnol.">
        <title>A standardized bacterial taxonomy based on genome phylogeny substantially revises the tree of life.</title>
        <authorList>
            <person name="Parks D.H."/>
            <person name="Chuvochina M."/>
            <person name="Waite D.W."/>
            <person name="Rinke C."/>
            <person name="Skarshewski A."/>
            <person name="Chaumeil P.A."/>
            <person name="Hugenholtz P."/>
        </authorList>
    </citation>
    <scope>NUCLEOTIDE SEQUENCE [LARGE SCALE GENOMIC DNA]</scope>
    <source>
        <strain evidence="4">UBA8844</strain>
    </source>
</reference>
<evidence type="ECO:0000256" key="1">
    <source>
        <dbReference type="ARBA" id="ARBA00022729"/>
    </source>
</evidence>
<proteinExistence type="predicted"/>
<evidence type="ECO:0000256" key="2">
    <source>
        <dbReference type="SAM" id="SignalP"/>
    </source>
</evidence>
<feature type="domain" description="Outer membrane protein beta-barrel" evidence="3">
    <location>
        <begin position="11"/>
        <end position="166"/>
    </location>
</feature>
<sequence>MIARFARFAAAAALVAALPLTASAQFAKGDRIATVNFMTGGDYDGAGFGGQAEWGLLPIGKATLGVGAFVGYVSDKQTFGSAEYKMSAIPVMAVGNIHFPIASQPKLDVYAGASVGFIRASWDTNVPSSFGIDDSNTDSGFGIQGGARYWVGSKLGINGQIGFGDIPLIHAGLSFKF</sequence>
<feature type="signal peptide" evidence="2">
    <location>
        <begin position="1"/>
        <end position="24"/>
    </location>
</feature>
<keyword evidence="1 2" id="KW-0732">Signal</keyword>
<dbReference type="Pfam" id="PF13505">
    <property type="entry name" value="OMP_b-brl"/>
    <property type="match status" value="1"/>
</dbReference>
<comment type="caution">
    <text evidence="4">The sequence shown here is derived from an EMBL/GenBank/DDBJ whole genome shotgun (WGS) entry which is preliminary data.</text>
</comment>
<organism evidence="4 5">
    <name type="scientific">Gemmatimonas aurantiaca</name>
    <dbReference type="NCBI Taxonomy" id="173480"/>
    <lineage>
        <taxon>Bacteria</taxon>
        <taxon>Pseudomonadati</taxon>
        <taxon>Gemmatimonadota</taxon>
        <taxon>Gemmatimonadia</taxon>
        <taxon>Gemmatimonadales</taxon>
        <taxon>Gemmatimonadaceae</taxon>
        <taxon>Gemmatimonas</taxon>
    </lineage>
</organism>
<feature type="chain" id="PRO_5017574053" description="Outer membrane protein beta-barrel domain-containing protein" evidence="2">
    <location>
        <begin position="25"/>
        <end position="177"/>
    </location>
</feature>
<evidence type="ECO:0000313" key="5">
    <source>
        <dbReference type="Proteomes" id="UP000264071"/>
    </source>
</evidence>
<dbReference type="InterPro" id="IPR011250">
    <property type="entry name" value="OMP/PagP_B-barrel"/>
</dbReference>
<dbReference type="SUPFAM" id="SSF56925">
    <property type="entry name" value="OMPA-like"/>
    <property type="match status" value="1"/>
</dbReference>
<evidence type="ECO:0000259" key="3">
    <source>
        <dbReference type="Pfam" id="PF13505"/>
    </source>
</evidence>
<protein>
    <recommendedName>
        <fullName evidence="3">Outer membrane protein beta-barrel domain-containing protein</fullName>
    </recommendedName>
</protein>
<dbReference type="Gene3D" id="2.40.160.20">
    <property type="match status" value="1"/>
</dbReference>